<comment type="caution">
    <text evidence="1">The sequence shown here is derived from an EMBL/GenBank/DDBJ whole genome shotgun (WGS) entry which is preliminary data.</text>
</comment>
<gene>
    <name evidence="1" type="ORF">R1flu_014370</name>
</gene>
<organism evidence="1 2">
    <name type="scientific">Riccia fluitans</name>
    <dbReference type="NCBI Taxonomy" id="41844"/>
    <lineage>
        <taxon>Eukaryota</taxon>
        <taxon>Viridiplantae</taxon>
        <taxon>Streptophyta</taxon>
        <taxon>Embryophyta</taxon>
        <taxon>Marchantiophyta</taxon>
        <taxon>Marchantiopsida</taxon>
        <taxon>Marchantiidae</taxon>
        <taxon>Marchantiales</taxon>
        <taxon>Ricciaceae</taxon>
        <taxon>Riccia</taxon>
    </lineage>
</organism>
<proteinExistence type="predicted"/>
<protein>
    <submittedName>
        <fullName evidence="1">Uncharacterized protein</fullName>
    </submittedName>
</protein>
<reference evidence="1 2" key="1">
    <citation type="submission" date="2024-09" db="EMBL/GenBank/DDBJ databases">
        <title>Chromosome-scale assembly of Riccia fluitans.</title>
        <authorList>
            <person name="Paukszto L."/>
            <person name="Sawicki J."/>
            <person name="Karawczyk K."/>
            <person name="Piernik-Szablinska J."/>
            <person name="Szczecinska M."/>
            <person name="Mazdziarz M."/>
        </authorList>
    </citation>
    <scope>NUCLEOTIDE SEQUENCE [LARGE SCALE GENOMIC DNA]</scope>
    <source>
        <strain evidence="1">Rf_01</strain>
        <tissue evidence="1">Aerial parts of the thallus</tissue>
    </source>
</reference>
<dbReference type="AlphaFoldDB" id="A0ABD1YGZ5"/>
<sequence>MDDIFRFRVLASSMASRARVFTVKYDSSIEKPHDHGRHSMRTVVEDTEVSERLTKLHFDKVALALEELP</sequence>
<accession>A0ABD1YGZ5</accession>
<dbReference type="EMBL" id="JBHFFA010000004">
    <property type="protein sequence ID" value="KAL2629684.1"/>
    <property type="molecule type" value="Genomic_DNA"/>
</dbReference>
<name>A0ABD1YGZ5_9MARC</name>
<dbReference type="Proteomes" id="UP001605036">
    <property type="component" value="Unassembled WGS sequence"/>
</dbReference>
<keyword evidence="2" id="KW-1185">Reference proteome</keyword>
<evidence type="ECO:0000313" key="2">
    <source>
        <dbReference type="Proteomes" id="UP001605036"/>
    </source>
</evidence>
<evidence type="ECO:0000313" key="1">
    <source>
        <dbReference type="EMBL" id="KAL2629684.1"/>
    </source>
</evidence>